<gene>
    <name evidence="2" type="ORF">SAMN04488589_2392</name>
</gene>
<accession>A0A7Z7AYC1</accession>
<evidence type="ECO:0000259" key="1">
    <source>
        <dbReference type="Pfam" id="PF01935"/>
    </source>
</evidence>
<evidence type="ECO:0000313" key="3">
    <source>
        <dbReference type="Proteomes" id="UP000199259"/>
    </source>
</evidence>
<organism evidence="2 3">
    <name type="scientific">Methanolobus vulcani</name>
    <dbReference type="NCBI Taxonomy" id="38026"/>
    <lineage>
        <taxon>Archaea</taxon>
        <taxon>Methanobacteriati</taxon>
        <taxon>Methanobacteriota</taxon>
        <taxon>Stenosarchaea group</taxon>
        <taxon>Methanomicrobia</taxon>
        <taxon>Methanosarcinales</taxon>
        <taxon>Methanosarcinaceae</taxon>
        <taxon>Methanolobus</taxon>
    </lineage>
</organism>
<sequence length="608" mass="69137">MRDKDILSFAGDMDDDLEIEIPATDKKLSVKREDDFEELVPETDSKAYTQNGVSDEAFGIITTGIDPLEITEAGARITGYITTSHRQKVRLGTYVMVPYGDEDLFARIWKLQYLQEYAVDDATEIHSRRMLQSNTTDEVDYKFLAYLDPICILYEPRGRKGILDRRMSDRIPRPNTPIFPVTDKKKIQTGLNIPEEGIFMGHLSVGGELVKTHAFPSTVPYYLRNDYSMGDPLIFRHMLVCGSTGTGKTFLTKNLLRQFMSENNRYKLRGSEERRNPCLVIMDPQDEYSQLFEDNPEITDDDELTFEAEDVNFGACKNTKTFVAKINGEAYTGRSRAEQIEFTIPFEMVQNNSWLIAPVGMTELQYVGVDLLLEDYFKKTGQHTYSGFMDFIDNDITRDLYVESGKIHESSYDGIVRRVKNRALARVFDQPARPISELLGQIFKPGQVSVFPTEYITNSRIRDIITLTLMSTIVDNKLNTSGEAAVKETPIILGLDEAHRYLAKAGGEHSRRLISKFADAARQGRKEGLGLFLITQDPQDIDDTIFKQINTRIILNLSNDAAISTMKVKKEFEKRIPYLKKGQMIVQSPDNSDMVEIMGLSRCVVKHV</sequence>
<dbReference type="EMBL" id="FNCA01000009">
    <property type="protein sequence ID" value="SDG20134.1"/>
    <property type="molecule type" value="Genomic_DNA"/>
</dbReference>
<dbReference type="InterPro" id="IPR027417">
    <property type="entry name" value="P-loop_NTPase"/>
</dbReference>
<dbReference type="Gene3D" id="3.40.50.300">
    <property type="entry name" value="P-loop containing nucleotide triphosphate hydrolases"/>
    <property type="match status" value="2"/>
</dbReference>
<dbReference type="PANTHER" id="PTHR30121">
    <property type="entry name" value="UNCHARACTERIZED PROTEIN YJGR-RELATED"/>
    <property type="match status" value="1"/>
</dbReference>
<dbReference type="SUPFAM" id="SSF52540">
    <property type="entry name" value="P-loop containing nucleoside triphosphate hydrolases"/>
    <property type="match status" value="1"/>
</dbReference>
<dbReference type="Proteomes" id="UP000199259">
    <property type="component" value="Unassembled WGS sequence"/>
</dbReference>
<reference evidence="2 3" key="1">
    <citation type="submission" date="2016-10" db="EMBL/GenBank/DDBJ databases">
        <authorList>
            <person name="Varghese N."/>
            <person name="Submissions S."/>
        </authorList>
    </citation>
    <scope>NUCLEOTIDE SEQUENCE [LARGE SCALE GENOMIC DNA]</scope>
    <source>
        <strain evidence="2 3">PL 12/M</strain>
    </source>
</reference>
<dbReference type="InterPro" id="IPR051162">
    <property type="entry name" value="T4SS_component"/>
</dbReference>
<name>A0A7Z7AYC1_9EURY</name>
<protein>
    <recommendedName>
        <fullName evidence="1">Helicase HerA central domain-containing protein</fullName>
    </recommendedName>
</protein>
<dbReference type="Pfam" id="PF01935">
    <property type="entry name" value="DUF87"/>
    <property type="match status" value="1"/>
</dbReference>
<dbReference type="InterPro" id="IPR002789">
    <property type="entry name" value="HerA_central"/>
</dbReference>
<proteinExistence type="predicted"/>
<keyword evidence="3" id="KW-1185">Reference proteome</keyword>
<evidence type="ECO:0000313" key="2">
    <source>
        <dbReference type="EMBL" id="SDG20134.1"/>
    </source>
</evidence>
<feature type="domain" description="Helicase HerA central" evidence="1">
    <location>
        <begin position="232"/>
        <end position="459"/>
    </location>
</feature>
<dbReference type="PANTHER" id="PTHR30121:SF6">
    <property type="entry name" value="SLR6007 PROTEIN"/>
    <property type="match status" value="1"/>
</dbReference>
<dbReference type="AlphaFoldDB" id="A0A7Z7AYC1"/>
<comment type="caution">
    <text evidence="2">The sequence shown here is derived from an EMBL/GenBank/DDBJ whole genome shotgun (WGS) entry which is preliminary data.</text>
</comment>